<dbReference type="Pfam" id="PF00561">
    <property type="entry name" value="Abhydrolase_1"/>
    <property type="match status" value="1"/>
</dbReference>
<dbReference type="InterPro" id="IPR029058">
    <property type="entry name" value="AB_hydrolase_fold"/>
</dbReference>
<comment type="caution">
    <text evidence="2">The sequence shown here is derived from an EMBL/GenBank/DDBJ whole genome shotgun (WGS) entry which is preliminary data.</text>
</comment>
<dbReference type="RefSeq" id="WP_284198135.1">
    <property type="nucleotide sequence ID" value="NZ_BSOG01000006.1"/>
</dbReference>
<protein>
    <submittedName>
        <fullName evidence="2">Lipase</fullName>
    </submittedName>
</protein>
<dbReference type="PANTHER" id="PTHR43798:SF5">
    <property type="entry name" value="MONOACYLGLYCEROL LIPASE ABHD6"/>
    <property type="match status" value="1"/>
</dbReference>
<accession>A0ABQ5YKE3</accession>
<evidence type="ECO:0000313" key="3">
    <source>
        <dbReference type="Proteomes" id="UP001156706"/>
    </source>
</evidence>
<dbReference type="SUPFAM" id="SSF53474">
    <property type="entry name" value="alpha/beta-Hydrolases"/>
    <property type="match status" value="1"/>
</dbReference>
<dbReference type="PRINTS" id="PR00111">
    <property type="entry name" value="ABHYDROLASE"/>
</dbReference>
<name>A0ABQ5YKE3_9NEIS</name>
<dbReference type="Gene3D" id="3.40.50.1820">
    <property type="entry name" value="alpha/beta hydrolase"/>
    <property type="match status" value="1"/>
</dbReference>
<reference evidence="3" key="1">
    <citation type="journal article" date="2019" name="Int. J. Syst. Evol. Microbiol.">
        <title>The Global Catalogue of Microorganisms (GCM) 10K type strain sequencing project: providing services to taxonomists for standard genome sequencing and annotation.</title>
        <authorList>
            <consortium name="The Broad Institute Genomics Platform"/>
            <consortium name="The Broad Institute Genome Sequencing Center for Infectious Disease"/>
            <person name="Wu L."/>
            <person name="Ma J."/>
        </authorList>
    </citation>
    <scope>NUCLEOTIDE SEQUENCE [LARGE SCALE GENOMIC DNA]</scope>
    <source>
        <strain evidence="3">NBRC 110044</strain>
    </source>
</reference>
<dbReference type="Proteomes" id="UP001156706">
    <property type="component" value="Unassembled WGS sequence"/>
</dbReference>
<gene>
    <name evidence="2" type="ORF">GCM10007907_38610</name>
</gene>
<dbReference type="PRINTS" id="PR00412">
    <property type="entry name" value="EPOXHYDRLASE"/>
</dbReference>
<dbReference type="EMBL" id="BSOG01000006">
    <property type="protein sequence ID" value="GLR15071.1"/>
    <property type="molecule type" value="Genomic_DNA"/>
</dbReference>
<dbReference type="InterPro" id="IPR050266">
    <property type="entry name" value="AB_hydrolase_sf"/>
</dbReference>
<sequence length="309" mass="33926">MSRTRKALLFSVLFLIVPIVMAYYALPSAFVAPLLSLNRSLSSLQEHTTTVAGHQVHYLDGGSGETVILLHGIFAEKDHWVDFARELTPGYRVIAPDIPGFGESSRLADQSYQYAPQVERLHALVQQLGLRQFHLAGNSMGGTIAALYAAKYPGEVLSVAFIGAPHGIRSPKLSEMEQRVAQGEAPLIARNEAEFAGMMKMLFVEPPFLPRPILLDAEASAIRNAASNLRLWEDQRRDGYQLQAALPQLKAPTLALWGEQDRVFDISGLPVLGSLLPTAERVTLPATGHLPMMERPAETATRYKAFLDS</sequence>
<evidence type="ECO:0000259" key="1">
    <source>
        <dbReference type="Pfam" id="PF00561"/>
    </source>
</evidence>
<evidence type="ECO:0000313" key="2">
    <source>
        <dbReference type="EMBL" id="GLR15071.1"/>
    </source>
</evidence>
<dbReference type="InterPro" id="IPR000073">
    <property type="entry name" value="AB_hydrolase_1"/>
</dbReference>
<proteinExistence type="predicted"/>
<organism evidence="2 3">
    <name type="scientific">Chitinimonas prasina</name>
    <dbReference type="NCBI Taxonomy" id="1434937"/>
    <lineage>
        <taxon>Bacteria</taxon>
        <taxon>Pseudomonadati</taxon>
        <taxon>Pseudomonadota</taxon>
        <taxon>Betaproteobacteria</taxon>
        <taxon>Neisseriales</taxon>
        <taxon>Chitinibacteraceae</taxon>
        <taxon>Chitinimonas</taxon>
    </lineage>
</organism>
<dbReference type="InterPro" id="IPR000639">
    <property type="entry name" value="Epox_hydrolase-like"/>
</dbReference>
<feature type="domain" description="AB hydrolase-1" evidence="1">
    <location>
        <begin position="66"/>
        <end position="296"/>
    </location>
</feature>
<keyword evidence="3" id="KW-1185">Reference proteome</keyword>
<dbReference type="PANTHER" id="PTHR43798">
    <property type="entry name" value="MONOACYLGLYCEROL LIPASE"/>
    <property type="match status" value="1"/>
</dbReference>